<accession>A0A1T5BZB5</accession>
<dbReference type="EMBL" id="FUZF01000003">
    <property type="protein sequence ID" value="SKB52481.1"/>
    <property type="molecule type" value="Genomic_DNA"/>
</dbReference>
<sequence>MIKKRKEKNTNLQHNPFMFYMTNWGFVERPAEREAKNKKKR</sequence>
<evidence type="ECO:0000313" key="1">
    <source>
        <dbReference type="EMBL" id="SKB52481.1"/>
    </source>
</evidence>
<name>A0A1T5BZB5_9SPHI</name>
<organism evidence="1 2">
    <name type="scientific">Sphingobacterium nematocida</name>
    <dbReference type="NCBI Taxonomy" id="1513896"/>
    <lineage>
        <taxon>Bacteria</taxon>
        <taxon>Pseudomonadati</taxon>
        <taxon>Bacteroidota</taxon>
        <taxon>Sphingobacteriia</taxon>
        <taxon>Sphingobacteriales</taxon>
        <taxon>Sphingobacteriaceae</taxon>
        <taxon>Sphingobacterium</taxon>
    </lineage>
</organism>
<keyword evidence="2" id="KW-1185">Reference proteome</keyword>
<protein>
    <submittedName>
        <fullName evidence="1">Uncharacterized protein</fullName>
    </submittedName>
</protein>
<dbReference type="AlphaFoldDB" id="A0A1T5BZB5"/>
<reference evidence="2" key="1">
    <citation type="submission" date="2017-02" db="EMBL/GenBank/DDBJ databases">
        <authorList>
            <person name="Varghese N."/>
            <person name="Submissions S."/>
        </authorList>
    </citation>
    <scope>NUCLEOTIDE SEQUENCE [LARGE SCALE GENOMIC DNA]</scope>
    <source>
        <strain evidence="2">DSM 24091</strain>
    </source>
</reference>
<dbReference type="RefSeq" id="WP_262507900.1">
    <property type="nucleotide sequence ID" value="NZ_FUZF01000003.1"/>
</dbReference>
<evidence type="ECO:0000313" key="2">
    <source>
        <dbReference type="Proteomes" id="UP000190150"/>
    </source>
</evidence>
<proteinExistence type="predicted"/>
<gene>
    <name evidence="1" type="ORF">SAMN05660841_00950</name>
</gene>
<dbReference type="Proteomes" id="UP000190150">
    <property type="component" value="Unassembled WGS sequence"/>
</dbReference>